<organism evidence="1 2">
    <name type="scientific">Candidatus Kaiserbacteria bacterium RIFCSPLOWO2_01_FULL_51_21</name>
    <dbReference type="NCBI Taxonomy" id="1798508"/>
    <lineage>
        <taxon>Bacteria</taxon>
        <taxon>Candidatus Kaiseribacteriota</taxon>
    </lineage>
</organism>
<sequence length="86" mass="9381">MAVKPVSDEDKMKAYRNPEHLVEILNRGTGEARCLCDKYCGNKGVEGCQLQSSGTKPATYCSAFRLADISPVPVEEKIFADLDAAE</sequence>
<reference evidence="1 2" key="1">
    <citation type="journal article" date="2016" name="Nat. Commun.">
        <title>Thousands of microbial genomes shed light on interconnected biogeochemical processes in an aquifer system.</title>
        <authorList>
            <person name="Anantharaman K."/>
            <person name="Brown C.T."/>
            <person name="Hug L.A."/>
            <person name="Sharon I."/>
            <person name="Castelle C.J."/>
            <person name="Probst A.J."/>
            <person name="Thomas B.C."/>
            <person name="Singh A."/>
            <person name="Wilkins M.J."/>
            <person name="Karaoz U."/>
            <person name="Brodie E.L."/>
            <person name="Williams K.H."/>
            <person name="Hubbard S.S."/>
            <person name="Banfield J.F."/>
        </authorList>
    </citation>
    <scope>NUCLEOTIDE SEQUENCE [LARGE SCALE GENOMIC DNA]</scope>
</reference>
<name>A0A1F6ECC3_9BACT</name>
<dbReference type="STRING" id="1798508.A3A35_02250"/>
<evidence type="ECO:0000313" key="2">
    <source>
        <dbReference type="Proteomes" id="UP000179115"/>
    </source>
</evidence>
<gene>
    <name evidence="1" type="ORF">A3A35_02250</name>
</gene>
<dbReference type="EMBL" id="MFLV01000027">
    <property type="protein sequence ID" value="OGG71333.1"/>
    <property type="molecule type" value="Genomic_DNA"/>
</dbReference>
<comment type="caution">
    <text evidence="1">The sequence shown here is derived from an EMBL/GenBank/DDBJ whole genome shotgun (WGS) entry which is preliminary data.</text>
</comment>
<accession>A0A1F6ECC3</accession>
<dbReference type="AlphaFoldDB" id="A0A1F6ECC3"/>
<evidence type="ECO:0000313" key="1">
    <source>
        <dbReference type="EMBL" id="OGG71333.1"/>
    </source>
</evidence>
<proteinExistence type="predicted"/>
<protein>
    <submittedName>
        <fullName evidence="1">Uncharacterized protein</fullName>
    </submittedName>
</protein>
<dbReference type="Proteomes" id="UP000179115">
    <property type="component" value="Unassembled WGS sequence"/>
</dbReference>